<dbReference type="PANTHER" id="PTHR32075:SF6">
    <property type="entry name" value="ISWI CHROMATIN-REMODELING COMPLEX SUBUNIT YPL216W-RELATED"/>
    <property type="match status" value="1"/>
</dbReference>
<reference evidence="8" key="4">
    <citation type="submission" date="2025-08" db="UniProtKB">
        <authorList>
            <consortium name="RefSeq"/>
        </authorList>
    </citation>
    <scope>IDENTIFICATION</scope>
    <source>
        <strain evidence="8">CBS432</strain>
    </source>
</reference>
<evidence type="ECO:0000256" key="4">
    <source>
        <dbReference type="SAM" id="Coils"/>
    </source>
</evidence>
<reference evidence="8" key="1">
    <citation type="journal article" date="2017" name="Nat. Genet.">
        <title>Contrasting evolutionary genome dynamics between domesticated and wild yeasts.</title>
        <authorList>
            <person name="Yue J.X."/>
            <person name="Li J."/>
            <person name="Aigrain L."/>
            <person name="Hallin J."/>
            <person name="Persson K."/>
            <person name="Oliver K."/>
            <person name="Bergstrom A."/>
            <person name="Coupland P."/>
            <person name="Warringer J."/>
            <person name="Lagomarsino M.C."/>
            <person name="Fischer G."/>
            <person name="Durbin R."/>
            <person name="Liti G."/>
        </authorList>
    </citation>
    <scope>NUCLEOTIDE SEQUENCE</scope>
    <source>
        <strain evidence="8">CBS432</strain>
    </source>
</reference>
<dbReference type="Pfam" id="PF02791">
    <property type="entry name" value="DDT"/>
    <property type="match status" value="1"/>
</dbReference>
<feature type="compositionally biased region" description="Low complexity" evidence="5">
    <location>
        <begin position="133"/>
        <end position="146"/>
    </location>
</feature>
<evidence type="ECO:0000259" key="7">
    <source>
        <dbReference type="PROSITE" id="PS51136"/>
    </source>
</evidence>
<evidence type="ECO:0000256" key="5">
    <source>
        <dbReference type="SAM" id="MobiDB-lite"/>
    </source>
</evidence>
<dbReference type="OrthoDB" id="332390at2759"/>
<evidence type="ECO:0000259" key="6">
    <source>
        <dbReference type="PROSITE" id="PS50827"/>
    </source>
</evidence>
<organism evidence="8">
    <name type="scientific">Saccharomyces paradoxus</name>
    <name type="common">Yeast</name>
    <name type="synonym">Saccharomyces douglasii</name>
    <dbReference type="NCBI Taxonomy" id="27291"/>
    <lineage>
        <taxon>Eukaryota</taxon>
        <taxon>Fungi</taxon>
        <taxon>Dikarya</taxon>
        <taxon>Ascomycota</taxon>
        <taxon>Saccharomycotina</taxon>
        <taxon>Saccharomycetes</taxon>
        <taxon>Saccharomycetales</taxon>
        <taxon>Saccharomycetaceae</taxon>
        <taxon>Saccharomyces</taxon>
    </lineage>
</organism>
<evidence type="ECO:0000256" key="3">
    <source>
        <dbReference type="PROSITE-ProRule" id="PRU00475"/>
    </source>
</evidence>
<dbReference type="GO" id="GO:0031509">
    <property type="term" value="P:subtelomeric heterochromatin formation"/>
    <property type="evidence" value="ECO:0007669"/>
    <property type="project" value="TreeGrafter"/>
</dbReference>
<keyword evidence="2 3" id="KW-0539">Nucleus</keyword>
<feature type="region of interest" description="Disordered" evidence="5">
    <location>
        <begin position="275"/>
        <end position="368"/>
    </location>
</feature>
<feature type="domain" description="DDT" evidence="6">
    <location>
        <begin position="423"/>
        <end position="483"/>
    </location>
</feature>
<feature type="compositionally biased region" description="Basic and acidic residues" evidence="5">
    <location>
        <begin position="355"/>
        <end position="364"/>
    </location>
</feature>
<dbReference type="GO" id="GO:0005634">
    <property type="term" value="C:nucleus"/>
    <property type="evidence" value="ECO:0007669"/>
    <property type="project" value="UniProtKB-SubCell"/>
</dbReference>
<dbReference type="InterPro" id="IPR018501">
    <property type="entry name" value="DDT_dom"/>
</dbReference>
<feature type="compositionally biased region" description="Polar residues" evidence="5">
    <location>
        <begin position="280"/>
        <end position="289"/>
    </location>
</feature>
<evidence type="ECO:0000256" key="1">
    <source>
        <dbReference type="ARBA" id="ARBA00004123"/>
    </source>
</evidence>
<feature type="coiled-coil region" evidence="4">
    <location>
        <begin position="1138"/>
        <end position="1165"/>
    </location>
</feature>
<comment type="subcellular location">
    <subcellularLocation>
        <location evidence="1 3">Nucleus</location>
    </subcellularLocation>
</comment>
<reference evidence="8" key="2">
    <citation type="submission" date="2020-01" db="EMBL/GenBank/DDBJ databases">
        <title>Population-level Yeast Reference Genomes.</title>
        <authorList>
            <person name="Yue J.-X."/>
        </authorList>
    </citation>
    <scope>NUCLEOTIDE SEQUENCE</scope>
    <source>
        <strain evidence="8">CBS432</strain>
    </source>
</reference>
<dbReference type="PROSITE" id="PS51136">
    <property type="entry name" value="WAC"/>
    <property type="match status" value="1"/>
</dbReference>
<proteinExistence type="predicted"/>
<feature type="compositionally biased region" description="Polar residues" evidence="5">
    <location>
        <begin position="299"/>
        <end position="310"/>
    </location>
</feature>
<dbReference type="KEGG" id="spao:SPAR_G01160"/>
<dbReference type="AlphaFoldDB" id="A0A8B8UR68"/>
<dbReference type="SMART" id="SM00571">
    <property type="entry name" value="DDT"/>
    <property type="match status" value="1"/>
</dbReference>
<name>A0A8B8UR68_SACPA</name>
<accession>A0A8B8UR68</accession>
<dbReference type="PROSITE" id="PS50827">
    <property type="entry name" value="DDT"/>
    <property type="match status" value="1"/>
</dbReference>
<protein>
    <submittedName>
        <fullName evidence="8">Itc1p</fullName>
    </submittedName>
</protein>
<evidence type="ECO:0000256" key="2">
    <source>
        <dbReference type="ARBA" id="ARBA00023242"/>
    </source>
</evidence>
<dbReference type="GeneID" id="54630510"/>
<dbReference type="Pfam" id="PF15613">
    <property type="entry name" value="WSD"/>
    <property type="match status" value="1"/>
</dbReference>
<gene>
    <name evidence="8" type="primary">ITC1</name>
    <name evidence="8" type="ORF">SPAR_G01160</name>
</gene>
<dbReference type="GO" id="GO:0000785">
    <property type="term" value="C:chromatin"/>
    <property type="evidence" value="ECO:0007669"/>
    <property type="project" value="UniProtKB-ARBA"/>
</dbReference>
<dbReference type="VEuPathDB" id="FungiDB:SPAR_G01160"/>
<dbReference type="InterPro" id="IPR028941">
    <property type="entry name" value="WHIM2_dom"/>
</dbReference>
<dbReference type="RefSeq" id="XP_033766238.1">
    <property type="nucleotide sequence ID" value="XM_033910347.1"/>
</dbReference>
<dbReference type="PANTHER" id="PTHR32075">
    <property type="entry name" value="ISWI CHROMATIN-REMODELING COMPLEX SUBUNIT YPL216W-RELATED"/>
    <property type="match status" value="1"/>
</dbReference>
<dbReference type="InterPro" id="IPR013136">
    <property type="entry name" value="WSTF_Acf1_Cbp146"/>
</dbReference>
<sequence>MVLYKRKPILLPDPKPLPLDLNVQVWHIEETGEWFPSYEEFLGRFDFYTRHHFTCEITGTSCLTFFQALDSEETQFKYVEDRFPLKLREPVARFLHFNGIRRLDALVEKVYARFKNDFFPGEVVYLRKQKDASTTSSNSQQSTPQPDDMAEINSVGNPGLPQYQYQRRYIIKEKVQFNATINPETKEIVMPAHTKYMLIEEAASSNKSFIVDQGQIYRDRSTFTKHLIKCFFKITLQRASSKMGAPWCVKPEYLAMYGLTMEWPKDMLKYKEDEPVVARRSNSASISSPENEKNKRQSKLSSKSITTNDASSKKESKKKRKQTEVNAAENNSSEEDKKKSQNATSENHSKKRKKEANEEPKTENVEAVPILANAEPPTVTITSIMDDLALPYQHPPNIFPSLTYYNEKLECISLGSTKISRPFDSFGKLLQAYQFLNTFGSKICLSHFSLDQFITSLKCTDPYELKGEVVLVNVRTQTSKEQRVEDGDLALKSKIENITDGDIENSSDWQRNLLIRDMIMKRNSSKVEYKIVHDDPASDDVLDNINHNGSALLIEVFTALLRLFINEDGDWSCVVVEEWIIDNNGVLTEKKDEKAEQMKQEQNVGGFFLQDKEKVGNLKDTLKEDVIEIERESDSRDEVKSGSDSDSEALDPKLEKCLNYRNVNWIERLTKRQFNNSYWLIILLGVLQDGRHLPMYTEFIDSFIEKIIPKDISATQLPKQLWRNFCRKLSFSDKVNALWVLIDLVSHFSPDIKTAVDDSMELCGQIRSERFKVARELKTEAVVLSNLQGDLQAIQEKLTKTDENTSSADGIDKKYDAESDNKPIDPALIEKKQKLIEEQDKKVQALQSDKNFLDNCLFENDLQRLKPLGLDRYGNRYFWLDHNGVPCHQCPADTNETPKNNNGLNYQSGRLLIQGPRASSAKFFLKVTDEQLSDWQKIRKSKGISEATKEVFGIFKTKSGSYNYVENGIETELLDSSDRVNPLIELTPIQKKIMDETPSRLLLSPDQWYCIDKLEDLSRIMDWLDNWGRKEHDLLRQIRPIMERIKSSLSLRDHALSLTAFTKGEGKLLKELENNEFTENELNVDNMDIDDNINSKNSGVKSEADAQADAEERKEAVIDEKLEVIADELMKLDDSSKTRKVLNRIQELENQRDKLLEQKRSIINSQRPGARILARSERKRTKISRDNKVNKQVEILTDLVNYRHFKAMEDVIAWKNILANSIWGSSLRKNASGNKKSGAIETVDDKLKDIVGQTSRTVTPAPN</sequence>
<reference evidence="8" key="3">
    <citation type="submission" date="2025-07" db="EMBL/GenBank/DDBJ databases">
        <authorList>
            <consortium name="NCBI Genome Project"/>
        </authorList>
    </citation>
    <scope>NUCLEOTIDE SEQUENCE</scope>
    <source>
        <strain evidence="8">CBS432</strain>
    </source>
</reference>
<feature type="region of interest" description="Disordered" evidence="5">
    <location>
        <begin position="130"/>
        <end position="153"/>
    </location>
</feature>
<evidence type="ECO:0000313" key="8">
    <source>
        <dbReference type="RefSeq" id="XP_033766238.1"/>
    </source>
</evidence>
<keyword evidence="4" id="KW-0175">Coiled coil</keyword>
<dbReference type="GO" id="GO:0000781">
    <property type="term" value="C:chromosome, telomeric region"/>
    <property type="evidence" value="ECO:0007669"/>
    <property type="project" value="GOC"/>
</dbReference>
<feature type="domain" description="WAC" evidence="7">
    <location>
        <begin position="23"/>
        <end position="130"/>
    </location>
</feature>
<dbReference type="Pfam" id="PF10537">
    <property type="entry name" value="WAC_Acf1_DNA_bd"/>
    <property type="match status" value="1"/>
</dbReference>